<dbReference type="SUPFAM" id="SSF53300">
    <property type="entry name" value="vWA-like"/>
    <property type="match status" value="1"/>
</dbReference>
<evidence type="ECO:0000313" key="5">
    <source>
        <dbReference type="EMBL" id="OQE88618.1"/>
    </source>
</evidence>
<evidence type="ECO:0000313" key="6">
    <source>
        <dbReference type="Proteomes" id="UP000191691"/>
    </source>
</evidence>
<dbReference type="EMBL" id="CAJVNV010000055">
    <property type="protein sequence ID" value="CAG8000322.1"/>
    <property type="molecule type" value="Genomic_DNA"/>
</dbReference>
<comment type="caution">
    <text evidence="5">The sequence shown here is derived from an EMBL/GenBank/DDBJ whole genome shotgun (WGS) entry which is preliminary data.</text>
</comment>
<feature type="region of interest" description="Disordered" evidence="1">
    <location>
        <begin position="107"/>
        <end position="129"/>
    </location>
</feature>
<dbReference type="STRING" id="60175.A0A1V6YMT4"/>
<keyword evidence="2" id="KW-0732">Signal</keyword>
<evidence type="ECO:0000313" key="4">
    <source>
        <dbReference type="EMBL" id="CAG8000322.1"/>
    </source>
</evidence>
<reference evidence="4" key="3">
    <citation type="submission" date="2021-07" db="EMBL/GenBank/DDBJ databases">
        <authorList>
            <person name="Branca A.L. A."/>
        </authorList>
    </citation>
    <scope>NUCLEOTIDE SEQUENCE</scope>
</reference>
<dbReference type="PANTHER" id="PTHR34706">
    <property type="entry name" value="SLR1338 PROTEIN"/>
    <property type="match status" value="1"/>
</dbReference>
<gene>
    <name evidence="5" type="ORF">PENNAL_c0016G00961</name>
    <name evidence="4" type="ORF">PNAL_LOCUS1861</name>
</gene>
<sequence>MSLCPMLSILCILGSTAEPLIDVRHVDLKKVFPGSNPLSGAYHLRISVWHIFLTCTSSYNIYDLSSAMGLSEKTSIWHAFSSQRKERKECKAGTTAEIISTHYPWSRGRTNSRKTSNVPPDLPPPYEETQVPTIKISAPEELASDSQYAFLGEFHTIFLVDDSSSMRGELWQEAKEAIAAIAPVCTKYDSEGIDIYFINHRPKSNTNTSSSSNYYNYNPSRRSKLEAGGYHNIKTAQRVNEIFTSVRPSGGTGVGGRLHDILDPYTKLVEAKETERRAHTDASGSGFLARPVGPEAVKSVKPINIITITDGVFTDDAESIIIKTAQMLDGPSCRAIPWQVGIQFFQIGNDEMARQYLEELDEDLGSRCDNLYMRDIVDTVSWRNRAGKRLEGDGILKTVLGAVHKRLDRKKVR</sequence>
<dbReference type="OrthoDB" id="2331083at2759"/>
<name>A0A1V6YMT4_PENNA</name>
<dbReference type="Proteomes" id="UP000191691">
    <property type="component" value="Unassembled WGS sequence"/>
</dbReference>
<dbReference type="PROSITE" id="PS50234">
    <property type="entry name" value="VWFA"/>
    <property type="match status" value="1"/>
</dbReference>
<dbReference type="PANTHER" id="PTHR34706:SF1">
    <property type="entry name" value="VWFA DOMAIN-CONTAINING PROTEIN"/>
    <property type="match status" value="1"/>
</dbReference>
<evidence type="ECO:0000256" key="2">
    <source>
        <dbReference type="SAM" id="SignalP"/>
    </source>
</evidence>
<dbReference type="AlphaFoldDB" id="A0A1V6YMT4"/>
<dbReference type="EMBL" id="MOOB01000016">
    <property type="protein sequence ID" value="OQE88618.1"/>
    <property type="molecule type" value="Genomic_DNA"/>
</dbReference>
<dbReference type="InterPro" id="IPR002035">
    <property type="entry name" value="VWF_A"/>
</dbReference>
<proteinExistence type="predicted"/>
<dbReference type="InterPro" id="IPR036465">
    <property type="entry name" value="vWFA_dom_sf"/>
</dbReference>
<protein>
    <recommendedName>
        <fullName evidence="3">VWFA domain-containing protein</fullName>
    </recommendedName>
</protein>
<evidence type="ECO:0000256" key="1">
    <source>
        <dbReference type="SAM" id="MobiDB-lite"/>
    </source>
</evidence>
<dbReference type="OMA" id="TIDIRFF"/>
<organism evidence="5 6">
    <name type="scientific">Penicillium nalgiovense</name>
    <dbReference type="NCBI Taxonomy" id="60175"/>
    <lineage>
        <taxon>Eukaryota</taxon>
        <taxon>Fungi</taxon>
        <taxon>Dikarya</taxon>
        <taxon>Ascomycota</taxon>
        <taxon>Pezizomycotina</taxon>
        <taxon>Eurotiomycetes</taxon>
        <taxon>Eurotiomycetidae</taxon>
        <taxon>Eurotiales</taxon>
        <taxon>Aspergillaceae</taxon>
        <taxon>Penicillium</taxon>
    </lineage>
</organism>
<feature type="domain" description="VWFA" evidence="3">
    <location>
        <begin position="155"/>
        <end position="399"/>
    </location>
</feature>
<accession>A0A1V6YMT4</accession>
<keyword evidence="6" id="KW-1185">Reference proteome</keyword>
<feature type="chain" id="PRO_5012325265" description="VWFA domain-containing protein" evidence="2">
    <location>
        <begin position="18"/>
        <end position="413"/>
    </location>
</feature>
<dbReference type="Gene3D" id="3.40.50.410">
    <property type="entry name" value="von Willebrand factor, type A domain"/>
    <property type="match status" value="1"/>
</dbReference>
<feature type="signal peptide" evidence="2">
    <location>
        <begin position="1"/>
        <end position="17"/>
    </location>
</feature>
<reference evidence="6" key="2">
    <citation type="journal article" date="2017" name="Nat. Microbiol.">
        <title>Global analysis of biosynthetic gene clusters reveals vast potential of secondary metabolite production in Penicillium species.</title>
        <authorList>
            <person name="Nielsen J.C."/>
            <person name="Grijseels S."/>
            <person name="Prigent S."/>
            <person name="Ji B."/>
            <person name="Dainat J."/>
            <person name="Nielsen K.F."/>
            <person name="Frisvad J.C."/>
            <person name="Workman M."/>
            <person name="Nielsen J."/>
        </authorList>
    </citation>
    <scope>NUCLEOTIDE SEQUENCE [LARGE SCALE GENOMIC DNA]</scope>
    <source>
        <strain evidence="6">IBT 13039</strain>
    </source>
</reference>
<dbReference type="Proteomes" id="UP001153461">
    <property type="component" value="Unassembled WGS sequence"/>
</dbReference>
<evidence type="ECO:0000259" key="3">
    <source>
        <dbReference type="PROSITE" id="PS50234"/>
    </source>
</evidence>
<reference evidence="5" key="1">
    <citation type="submission" date="2016-10" db="EMBL/GenBank/DDBJ databases">
        <title>Uncovering the secondary metabolism of Penicillium species provides insights into the evolution of 6-MSA pathways.</title>
        <authorList>
            <person name="Nielsen J.C."/>
            <person name="Nielsen J."/>
        </authorList>
    </citation>
    <scope>NUCLEOTIDE SEQUENCE [LARGE SCALE GENOMIC DNA]</scope>
    <source>
        <strain evidence="5">IBT 13039</strain>
    </source>
</reference>